<dbReference type="SUPFAM" id="SSF48726">
    <property type="entry name" value="Immunoglobulin"/>
    <property type="match status" value="1"/>
</dbReference>
<dbReference type="Gene3D" id="2.60.40.10">
    <property type="entry name" value="Immunoglobulins"/>
    <property type="match status" value="1"/>
</dbReference>
<name>A0ABD0X9V3_UMBPY</name>
<dbReference type="PROSITE" id="PS50835">
    <property type="entry name" value="IG_LIKE"/>
    <property type="match status" value="1"/>
</dbReference>
<comment type="caution">
    <text evidence="2">The sequence shown here is derived from an EMBL/GenBank/DDBJ whole genome shotgun (WGS) entry which is preliminary data.</text>
</comment>
<dbReference type="InterPro" id="IPR036179">
    <property type="entry name" value="Ig-like_dom_sf"/>
</dbReference>
<dbReference type="InterPro" id="IPR007110">
    <property type="entry name" value="Ig-like_dom"/>
</dbReference>
<protein>
    <recommendedName>
        <fullName evidence="1">Ig-like domain-containing protein</fullName>
    </recommendedName>
</protein>
<accession>A0ABD0X9V3</accession>
<reference evidence="2 3" key="1">
    <citation type="submission" date="2024-06" db="EMBL/GenBank/DDBJ databases">
        <authorList>
            <person name="Pan Q."/>
            <person name="Wen M."/>
            <person name="Jouanno E."/>
            <person name="Zahm M."/>
            <person name="Klopp C."/>
            <person name="Cabau C."/>
            <person name="Louis A."/>
            <person name="Berthelot C."/>
            <person name="Parey E."/>
            <person name="Roest Crollius H."/>
            <person name="Montfort J."/>
            <person name="Robinson-Rechavi M."/>
            <person name="Bouchez O."/>
            <person name="Lampietro C."/>
            <person name="Lopez Roques C."/>
            <person name="Donnadieu C."/>
            <person name="Postlethwait J."/>
            <person name="Bobe J."/>
            <person name="Verreycken H."/>
            <person name="Guiguen Y."/>
        </authorList>
    </citation>
    <scope>NUCLEOTIDE SEQUENCE [LARGE SCALE GENOMIC DNA]</scope>
    <source>
        <strain evidence="2">Up_M1</strain>
        <tissue evidence="2">Testis</tissue>
    </source>
</reference>
<dbReference type="AlphaFoldDB" id="A0ABD0X9V3"/>
<sequence length="214" mass="24229">MSPPFGILLKNMLTDSSTFRTFPARPQRRMLIEEIVETFRDMREELRTPLSLTILYLWTVIVNGDVLASLAPPVHLQGERVGWTILVCVITDLGMGHLEVNWRSPREMSPASAPYSVAGDQHDSDRSAVAIVTVATSEWASYSCFVSHRQHTKVLRTHHATFTELGESIHKHPNQVFEAIGWWTDHVTLQALRLLLLKTTVFNVLVTTCAVIKW</sequence>
<dbReference type="EMBL" id="JAGEUA010000005">
    <property type="protein sequence ID" value="KAL0979301.1"/>
    <property type="molecule type" value="Genomic_DNA"/>
</dbReference>
<proteinExistence type="predicted"/>
<dbReference type="Proteomes" id="UP001557470">
    <property type="component" value="Unassembled WGS sequence"/>
</dbReference>
<dbReference type="InterPro" id="IPR013783">
    <property type="entry name" value="Ig-like_fold"/>
</dbReference>
<evidence type="ECO:0000259" key="1">
    <source>
        <dbReference type="PROSITE" id="PS50835"/>
    </source>
</evidence>
<evidence type="ECO:0000313" key="3">
    <source>
        <dbReference type="Proteomes" id="UP001557470"/>
    </source>
</evidence>
<organism evidence="2 3">
    <name type="scientific">Umbra pygmaea</name>
    <name type="common">Eastern mudminnow</name>
    <dbReference type="NCBI Taxonomy" id="75934"/>
    <lineage>
        <taxon>Eukaryota</taxon>
        <taxon>Metazoa</taxon>
        <taxon>Chordata</taxon>
        <taxon>Craniata</taxon>
        <taxon>Vertebrata</taxon>
        <taxon>Euteleostomi</taxon>
        <taxon>Actinopterygii</taxon>
        <taxon>Neopterygii</taxon>
        <taxon>Teleostei</taxon>
        <taxon>Protacanthopterygii</taxon>
        <taxon>Esociformes</taxon>
        <taxon>Umbridae</taxon>
        <taxon>Umbra</taxon>
    </lineage>
</organism>
<evidence type="ECO:0000313" key="2">
    <source>
        <dbReference type="EMBL" id="KAL0979301.1"/>
    </source>
</evidence>
<keyword evidence="3" id="KW-1185">Reference proteome</keyword>
<gene>
    <name evidence="2" type="ORF">UPYG_G00183380</name>
</gene>
<feature type="domain" description="Ig-like" evidence="1">
    <location>
        <begin position="77"/>
        <end position="163"/>
    </location>
</feature>